<feature type="region of interest" description="Disordered" evidence="5">
    <location>
        <begin position="220"/>
        <end position="245"/>
    </location>
</feature>
<dbReference type="Pfam" id="PF07727">
    <property type="entry name" value="RVT_2"/>
    <property type="match status" value="1"/>
</dbReference>
<proteinExistence type="predicted"/>
<keyword evidence="3" id="KW-0064">Aspartyl protease</keyword>
<dbReference type="PROSITE" id="PS50994">
    <property type="entry name" value="INTEGRASE"/>
    <property type="match status" value="1"/>
</dbReference>
<dbReference type="InterPro" id="IPR054722">
    <property type="entry name" value="PolX-like_BBD"/>
</dbReference>
<feature type="region of interest" description="Disordered" evidence="5">
    <location>
        <begin position="2197"/>
        <end position="2221"/>
    </location>
</feature>
<feature type="compositionally biased region" description="Acidic residues" evidence="5">
    <location>
        <begin position="233"/>
        <end position="242"/>
    </location>
</feature>
<dbReference type="Gene3D" id="3.30.420.10">
    <property type="entry name" value="Ribonuclease H-like superfamily/Ribonuclease H"/>
    <property type="match status" value="1"/>
</dbReference>
<protein>
    <recommendedName>
        <fullName evidence="6">Integrase catalytic domain-containing protein</fullName>
    </recommendedName>
</protein>
<accession>A0AAP0HEQ9</accession>
<keyword evidence="2" id="KW-0479">Metal-binding</keyword>
<dbReference type="GO" id="GO:0004190">
    <property type="term" value="F:aspartic-type endopeptidase activity"/>
    <property type="evidence" value="ECO:0007669"/>
    <property type="project" value="UniProtKB-KW"/>
</dbReference>
<dbReference type="GO" id="GO:0006508">
    <property type="term" value="P:proteolysis"/>
    <property type="evidence" value="ECO:0007669"/>
    <property type="project" value="UniProtKB-KW"/>
</dbReference>
<name>A0AAP0HEQ9_9ASTR</name>
<dbReference type="InterPro" id="IPR036397">
    <property type="entry name" value="RNaseH_sf"/>
</dbReference>
<evidence type="ECO:0000259" key="6">
    <source>
        <dbReference type="PROSITE" id="PS50994"/>
    </source>
</evidence>
<evidence type="ECO:0000256" key="1">
    <source>
        <dbReference type="ARBA" id="ARBA00022670"/>
    </source>
</evidence>
<dbReference type="GO" id="GO:0015074">
    <property type="term" value="P:DNA integration"/>
    <property type="evidence" value="ECO:0007669"/>
    <property type="project" value="InterPro"/>
</dbReference>
<feature type="domain" description="Integrase catalytic" evidence="6">
    <location>
        <begin position="983"/>
        <end position="1149"/>
    </location>
</feature>
<dbReference type="InterPro" id="IPR001584">
    <property type="entry name" value="Integrase_cat-core"/>
</dbReference>
<dbReference type="InterPro" id="IPR025724">
    <property type="entry name" value="GAG-pre-integrase_dom"/>
</dbReference>
<evidence type="ECO:0000256" key="5">
    <source>
        <dbReference type="SAM" id="MobiDB-lite"/>
    </source>
</evidence>
<keyword evidence="4" id="KW-0378">Hydrolase</keyword>
<dbReference type="PANTHER" id="PTHR42648">
    <property type="entry name" value="TRANSPOSASE, PUTATIVE-RELATED"/>
    <property type="match status" value="1"/>
</dbReference>
<dbReference type="Pfam" id="PF00665">
    <property type="entry name" value="rve"/>
    <property type="match status" value="1"/>
</dbReference>
<dbReference type="Proteomes" id="UP001408789">
    <property type="component" value="Unassembled WGS sequence"/>
</dbReference>
<evidence type="ECO:0000313" key="8">
    <source>
        <dbReference type="Proteomes" id="UP001408789"/>
    </source>
</evidence>
<organism evidence="7 8">
    <name type="scientific">Deinandra increscens subsp. villosa</name>
    <dbReference type="NCBI Taxonomy" id="3103831"/>
    <lineage>
        <taxon>Eukaryota</taxon>
        <taxon>Viridiplantae</taxon>
        <taxon>Streptophyta</taxon>
        <taxon>Embryophyta</taxon>
        <taxon>Tracheophyta</taxon>
        <taxon>Spermatophyta</taxon>
        <taxon>Magnoliopsida</taxon>
        <taxon>eudicotyledons</taxon>
        <taxon>Gunneridae</taxon>
        <taxon>Pentapetalae</taxon>
        <taxon>asterids</taxon>
        <taxon>campanulids</taxon>
        <taxon>Asterales</taxon>
        <taxon>Asteraceae</taxon>
        <taxon>Asteroideae</taxon>
        <taxon>Heliantheae alliance</taxon>
        <taxon>Madieae</taxon>
        <taxon>Madiinae</taxon>
        <taxon>Deinandra</taxon>
    </lineage>
</organism>
<dbReference type="InterPro" id="IPR043502">
    <property type="entry name" value="DNA/RNA_pol_sf"/>
</dbReference>
<dbReference type="SUPFAM" id="SSF56672">
    <property type="entry name" value="DNA/RNA polymerases"/>
    <property type="match status" value="1"/>
</dbReference>
<dbReference type="PANTHER" id="PTHR42648:SF32">
    <property type="entry name" value="RIBONUCLEASE H-LIKE DOMAIN, GAG-PRE-INTEGRASE DOMAIN PROTEIN-RELATED"/>
    <property type="match status" value="1"/>
</dbReference>
<dbReference type="EMBL" id="JBCNJP010000003">
    <property type="protein sequence ID" value="KAK9079995.1"/>
    <property type="molecule type" value="Genomic_DNA"/>
</dbReference>
<dbReference type="GO" id="GO:0003676">
    <property type="term" value="F:nucleic acid binding"/>
    <property type="evidence" value="ECO:0007669"/>
    <property type="project" value="InterPro"/>
</dbReference>
<evidence type="ECO:0000256" key="2">
    <source>
        <dbReference type="ARBA" id="ARBA00022723"/>
    </source>
</evidence>
<evidence type="ECO:0000313" key="7">
    <source>
        <dbReference type="EMBL" id="KAK9079995.1"/>
    </source>
</evidence>
<dbReference type="GO" id="GO:0046872">
    <property type="term" value="F:metal ion binding"/>
    <property type="evidence" value="ECO:0007669"/>
    <property type="project" value="UniProtKB-KW"/>
</dbReference>
<dbReference type="Pfam" id="PF13976">
    <property type="entry name" value="gag_pre-integrs"/>
    <property type="match status" value="1"/>
</dbReference>
<dbReference type="InterPro" id="IPR013103">
    <property type="entry name" value="RVT_2"/>
</dbReference>
<dbReference type="InterPro" id="IPR039537">
    <property type="entry name" value="Retrotran_Ty1/copia-like"/>
</dbReference>
<dbReference type="InterPro" id="IPR012337">
    <property type="entry name" value="RNaseH-like_sf"/>
</dbReference>
<sequence>MDNVQIKKDDEELEEKLLEGLPSKWESYVLMIMNAKDYAELTFVKLLGKLQARDLELKNVNTTPASVQNPDVYYGSNAATISGKSAKITSSVPATAFVAGGLPGHVSNLGTGMGSHHADYNYNSGGSSTSIPASNLVNMGKMAMSVSTTEDYMALVSALVSSYYGLITGNVSNAELMEEDYDQVDPDDLELMDINWQFAMLARRVKRFLKKTGRKDLNSGGRIGFDKSKDEDTMTESTEDEGEVHGEVHGETFVGINAKEDVSDSRIDHNSVSEEKFAFMADLSDEKVESDAILFLYQKSLPLKERYEKAQQNAVEIADKMLALQKDMQKISYENSSLKQEIGAVKRSNLTESVALMADFSKVVSYPLMCKSCDDFATAKSTLLDEKTKLNDLLSVAKADKNIYKERWEGTTKELFQKLVADLKIELFELKQKLDSVQVSSSFTNFLYKAEKEDVSGKLNQVPHPVNITLGPSSEMKLDVPSHAEQNKSVKTSTEKSILDSTVDELFYDVSDFDKVDDLVSEPDVESSTTTHSKVFKPDHKDLILKHEFSTIKSELTKLSAFEQKQIARSKYVEGKKVKYGGIGFEPSAKLKSVETGLVNRVKTSAQKLLNKKASKPTVQTPPRGLYDQNQPNFKKSSLFFKKSQFYNDEGFYDEFGCGPNQPVFGRGPKWVDYGGQNEFVPRFGGRRNRFQNYRDHRFSENSYVRSHVGYCDDFSGNVSGYESGHNDEFGNRYVSNRKGLKPKTHKRVVESEVDDDTSEKLAPQVLQLMDRNLRVCPWLGSSRQLMNNIWVVDSGASRHMTGDISLLHDVKYFDGGKVTFAGNKGGQVTGISKLSNGAVTFEKVEFVQELEYNLLSVSQICDKQFTTAFTGSECLILKPEFKIPDEYVVMRAPRFSNLYMLDMNSAKATVAGQCFLSKASERDSVLWHRRMGHIHYRKKNELVRRGLVEGVPKQQFIFSDVCVSCKKGKHKRKSHPLKKCHSIEVPLELLHMDLFGPVNQESISGNWYCLGVTDEFSRFSWVDFLVSKDETSRILINLITTLESLYKLRVRRIRSDNGTEFKNSAVRTFCLEKGIVHEFSTQYTPQQNGVAERKNRTIIETARTMLADAQLPIPFWTEAVNTACYVLNRVLTVKHLGKTCYELLKNRKPNLDYLEPFGCPCTVLASAGKFDDKVFEGLFVGYSNKKKRVFNKQNGTVGEYLHVDFQSYTLPPRGVGPDWLFDYKALFENLESKPKMSDEQLSRVVIELLDDTPVLNIQTLPTPIVPIADEYMTEASNDSTIAADDLSTDDDSEFHEAMTHQVEIPTQQLDPHVDATSNEVEADSTENVVDPQVDTISNDVDVNTTETVVVEEDPVPGLVETVVVPIHQTLRINTIHPQDNIIGDLYEGTEPKDVNEALLDGSWVEAMQEELLQFIKLGVWHLEDLPAGSKEPCGTRWVYKCKRDDRGVIVRNKARLLVQGFSQEEGIDFNEVYAPVARIEAIRIFLAFAAHRGFKVFQMDVKRAFLYGKVKEEVYVKQPPGFFDPDYPEKVYKLDKALYGLHQAPRAWYETLSTYLLDNGFKRGLVDPTLFCRKTGEDLLLVQIYVDDIIFGCSNEKLSKDFETLMQTRFEMSSMGEMSFFLGLQVQQSDKGIFIHQTKYVRDVLNRFKVEDVRIPRTPIQLSHGLCPDEDGEKVEVTRYRAIIGSLMYLTARRPNIMFVVCLCVRYQAAPCVSHMNAVLRILAYLKGNSDLGIWYPHDDKFDLSAYTDSNYGGCKINFKSTTAGCQSLGDRLVSWQCKKQTSVATSTAEAEYIAAASCCSQVLWIQEQMRDYDMANDLKIGDKHNICAHIGVARGKLDKFGGPGIFDFLRRSRIHYAITQQCDVYRDIILEFWNTARTITYGPIRIVATIQGRPIEVTEADIRRVLHLDSDTTTTSIEFPHEDNVEFLKRIWISGHDEVQLIILSLMNVLVMNRPYNVSGMIFHYMRDNLTLRQKKGAIYPRFLQMVLNDKYPDLIKNVAHRMELKHMTEASVGALESYQKKALEFQPKLKRLIGHLANVNYVAPVMGAPRHDDGSDSEELDYSWIEEQNQIPQQGRVKRPKRQVSVVQEPVNQEPDPVVSQPPTTKPVVSAQEVLVSVVVTETPAVNTLDDESDDDEDFLNVEADSEDFYDTNNPFVRVLINSKYVKLRKGSDEHFAYRINDRYKDRVYDVVASSESDEDYNPDADVVSGKGKQTVTGSSLVTSGKKRQKSVAGERMKKRKGVQQFILQPRSGISTSTATTEATTTVQTSVSDVQTDFLQHLMNANRWTNVSTAP</sequence>
<gene>
    <name evidence="7" type="ORF">SSX86_001670</name>
</gene>
<dbReference type="CDD" id="cd09272">
    <property type="entry name" value="RNase_HI_RT_Ty1"/>
    <property type="match status" value="1"/>
</dbReference>
<evidence type="ECO:0000256" key="3">
    <source>
        <dbReference type="ARBA" id="ARBA00022750"/>
    </source>
</evidence>
<keyword evidence="8" id="KW-1185">Reference proteome</keyword>
<dbReference type="Pfam" id="PF22936">
    <property type="entry name" value="Pol_BBD"/>
    <property type="match status" value="1"/>
</dbReference>
<reference evidence="7 8" key="1">
    <citation type="submission" date="2024-04" db="EMBL/GenBank/DDBJ databases">
        <title>The reference genome of an endangered Asteraceae, Deinandra increscens subsp. villosa, native to the Central Coast of California.</title>
        <authorList>
            <person name="Guilliams M."/>
            <person name="Hasenstab-Lehman K."/>
            <person name="Meyer R."/>
            <person name="Mcevoy S."/>
        </authorList>
    </citation>
    <scope>NUCLEOTIDE SEQUENCE [LARGE SCALE GENOMIC DNA]</scope>
    <source>
        <tissue evidence="7">Leaf</tissue>
    </source>
</reference>
<evidence type="ECO:0000256" key="4">
    <source>
        <dbReference type="ARBA" id="ARBA00022801"/>
    </source>
</evidence>
<dbReference type="SUPFAM" id="SSF53098">
    <property type="entry name" value="Ribonuclease H-like"/>
    <property type="match status" value="1"/>
</dbReference>
<comment type="caution">
    <text evidence="7">The sequence shown here is derived from an EMBL/GenBank/DDBJ whole genome shotgun (WGS) entry which is preliminary data.</text>
</comment>
<keyword evidence="1" id="KW-0645">Protease</keyword>